<keyword evidence="2" id="KW-1185">Reference proteome</keyword>
<dbReference type="Proteomes" id="UP001311799">
    <property type="component" value="Unassembled WGS sequence"/>
</dbReference>
<comment type="caution">
    <text evidence="1">The sequence shown here is derived from an EMBL/GenBank/DDBJ whole genome shotgun (WGS) entry which is preliminary data.</text>
</comment>
<protein>
    <submittedName>
        <fullName evidence="1">Uncharacterized protein</fullName>
    </submittedName>
</protein>
<sequence>MIQEFDSVIIPSSLSVDFTISKCKRKLLNLKKFVRSHYRAKYQKTLNGNLSHISRNNPVISQRVGFNSAYRSRDNAHDHFENYCPNTEDAYFKEKNSELCSESSISYNNSFINKMIERYRNSVGFSMKDPNNDANIHEKNRFSYGDNCSNMKKSNKYLGTDSKNPKATPNKSEESLLNQTYLPTINNGSTYREPIWRRNQYVSPERSLTSQFELETREIVESIEKKIKKLENIVQNCSDQIGHLSIISNHSKNEHVYIKHYKRLESKIVSMAMFPPCGIYEYESSFNPYYCTFGEIDTLKEFISVNTEFHNLNNLLFIKRVGKMYCYFARERFINFVKCSPANLNSLLKLKLLFFMGEPEILLASTFGRYPIEIKHNYDFCEWSATNELENITRFLICLVAIETDNSKCGIYPINDIRRQVLPIYIIDNS</sequence>
<organism evidence="1 2">
    <name type="scientific">Cryptosporidium xiaoi</name>
    <dbReference type="NCBI Taxonomy" id="659607"/>
    <lineage>
        <taxon>Eukaryota</taxon>
        <taxon>Sar</taxon>
        <taxon>Alveolata</taxon>
        <taxon>Apicomplexa</taxon>
        <taxon>Conoidasida</taxon>
        <taxon>Coccidia</taxon>
        <taxon>Eucoccidiorida</taxon>
        <taxon>Eimeriorina</taxon>
        <taxon>Cryptosporidiidae</taxon>
        <taxon>Cryptosporidium</taxon>
    </lineage>
</organism>
<accession>A0AAV9XWL8</accession>
<reference evidence="1 2" key="1">
    <citation type="submission" date="2023-10" db="EMBL/GenBank/DDBJ databases">
        <title>Comparative genomics analysis reveals potential genetic determinants of host preference in Cryptosporidium xiaoi.</title>
        <authorList>
            <person name="Xiao L."/>
            <person name="Li J."/>
        </authorList>
    </citation>
    <scope>NUCLEOTIDE SEQUENCE [LARGE SCALE GENOMIC DNA]</scope>
    <source>
        <strain evidence="1 2">52996</strain>
    </source>
</reference>
<dbReference type="EMBL" id="JAWDEY010000014">
    <property type="protein sequence ID" value="KAK6589148.1"/>
    <property type="molecule type" value="Genomic_DNA"/>
</dbReference>
<evidence type="ECO:0000313" key="2">
    <source>
        <dbReference type="Proteomes" id="UP001311799"/>
    </source>
</evidence>
<dbReference type="AlphaFoldDB" id="A0AAV9XWL8"/>
<evidence type="ECO:0000313" key="1">
    <source>
        <dbReference type="EMBL" id="KAK6589148.1"/>
    </source>
</evidence>
<gene>
    <name evidence="1" type="ORF">RS030_223515</name>
</gene>
<proteinExistence type="predicted"/>
<name>A0AAV9XWL8_9CRYT</name>